<keyword evidence="3" id="KW-1185">Reference proteome</keyword>
<gene>
    <name evidence="2" type="ORF">GCM10009030_15740</name>
</gene>
<protein>
    <submittedName>
        <fullName evidence="2">Uncharacterized protein</fullName>
    </submittedName>
</protein>
<keyword evidence="1" id="KW-0472">Membrane</keyword>
<feature type="transmembrane region" description="Helical" evidence="1">
    <location>
        <begin position="7"/>
        <end position="28"/>
    </location>
</feature>
<name>A0A830GLL6_9EURY</name>
<dbReference type="Proteomes" id="UP000605784">
    <property type="component" value="Unassembled WGS sequence"/>
</dbReference>
<reference evidence="2" key="1">
    <citation type="journal article" date="2014" name="Int. J. Syst. Evol. Microbiol.">
        <title>Complete genome sequence of Corynebacterium casei LMG S-19264T (=DSM 44701T), isolated from a smear-ripened cheese.</title>
        <authorList>
            <consortium name="US DOE Joint Genome Institute (JGI-PGF)"/>
            <person name="Walter F."/>
            <person name="Albersmeier A."/>
            <person name="Kalinowski J."/>
            <person name="Ruckert C."/>
        </authorList>
    </citation>
    <scope>NUCLEOTIDE SEQUENCE</scope>
    <source>
        <strain evidence="2">JCM 17820</strain>
    </source>
</reference>
<evidence type="ECO:0000256" key="1">
    <source>
        <dbReference type="SAM" id="Phobius"/>
    </source>
</evidence>
<proteinExistence type="predicted"/>
<reference evidence="2" key="2">
    <citation type="submission" date="2020-09" db="EMBL/GenBank/DDBJ databases">
        <authorList>
            <person name="Sun Q."/>
            <person name="Ohkuma M."/>
        </authorList>
    </citation>
    <scope>NUCLEOTIDE SEQUENCE</scope>
    <source>
        <strain evidence="2">JCM 17820</strain>
    </source>
</reference>
<evidence type="ECO:0000313" key="3">
    <source>
        <dbReference type="Proteomes" id="UP000605784"/>
    </source>
</evidence>
<keyword evidence="1" id="KW-0812">Transmembrane</keyword>
<feature type="transmembrane region" description="Helical" evidence="1">
    <location>
        <begin position="48"/>
        <end position="72"/>
    </location>
</feature>
<comment type="caution">
    <text evidence="2">The sequence shown here is derived from an EMBL/GenBank/DDBJ whole genome shotgun (WGS) entry which is preliminary data.</text>
</comment>
<feature type="transmembrane region" description="Helical" evidence="1">
    <location>
        <begin position="160"/>
        <end position="181"/>
    </location>
</feature>
<dbReference type="AlphaFoldDB" id="A0A830GLL6"/>
<feature type="transmembrane region" description="Helical" evidence="1">
    <location>
        <begin position="93"/>
        <end position="112"/>
    </location>
</feature>
<accession>A0A830GLL6</accession>
<evidence type="ECO:0000313" key="2">
    <source>
        <dbReference type="EMBL" id="GGN92011.1"/>
    </source>
</evidence>
<dbReference type="EMBL" id="BMOU01000002">
    <property type="protein sequence ID" value="GGN92011.1"/>
    <property type="molecule type" value="Genomic_DNA"/>
</dbReference>
<sequence>MTTAPGVALYFLISAEWWYDTLTTYGLHFMDSPLANMTKEMAIGTSGIVPHLTMTYLPVFAAGLISLFIGISMRFYPALFEDQYISFRPKHDLAALCIIVLTGFSAVWFWGYNFNIWKGPVWRYYVFLVFTAAIGIGFVAGGIIELIPTREKRQVRFQEVAITAVIILSVISSGLLVGSGYSSGIDQKITNTNTPWPDSAGTPNQGGYEYLKTHANGSDTVLAGVPDSTWALAESNVTTVTGHYGTTNPNPQRDADAAKMIWSSNYTETARLLSSYNVDYIFVDEAHRTNGIFEGWVAHQKLWGGPGNGAELPISKYEYFGEQVYEDESVTIYRIDQKTLSEDENGRSLSLDNRNEWQFEQLGPVRHFTYRADGDLALKWYASPSRNEAFATRVLQNQVRAGSEGVLVRFAVNRSANVTPHVAVHYHEESSTRVAVGWSDEYYPYANTYHGTGNSTYYAYFPEVEGEVDVIKLGAVANDQTSSTEYMAYKNVTIYPVNSSSLSAQNDTSDARVAD</sequence>
<keyword evidence="1" id="KW-1133">Transmembrane helix</keyword>
<feature type="transmembrane region" description="Helical" evidence="1">
    <location>
        <begin position="124"/>
        <end position="148"/>
    </location>
</feature>
<organism evidence="2 3">
    <name type="scientific">Haloarcula pellucida</name>
    <dbReference type="NCBI Taxonomy" id="1427151"/>
    <lineage>
        <taxon>Archaea</taxon>
        <taxon>Methanobacteriati</taxon>
        <taxon>Methanobacteriota</taxon>
        <taxon>Stenosarchaea group</taxon>
        <taxon>Halobacteria</taxon>
        <taxon>Halobacteriales</taxon>
        <taxon>Haloarculaceae</taxon>
        <taxon>Haloarcula</taxon>
    </lineage>
</organism>